<dbReference type="OrthoDB" id="6416577at2759"/>
<evidence type="ECO:0000313" key="2">
    <source>
        <dbReference type="EMBL" id="CAB0004510.1"/>
    </source>
</evidence>
<reference evidence="2 3" key="1">
    <citation type="submission" date="2020-02" db="EMBL/GenBank/DDBJ databases">
        <authorList>
            <person name="Ferguson B K."/>
        </authorList>
    </citation>
    <scope>NUCLEOTIDE SEQUENCE [LARGE SCALE GENOMIC DNA]</scope>
</reference>
<dbReference type="EMBL" id="CADCXU010015092">
    <property type="protein sequence ID" value="CAB0004510.1"/>
    <property type="molecule type" value="Genomic_DNA"/>
</dbReference>
<name>A0A6H5GN80_9HEMI</name>
<protein>
    <submittedName>
        <fullName evidence="2">Uncharacterized protein</fullName>
    </submittedName>
</protein>
<evidence type="ECO:0000313" key="3">
    <source>
        <dbReference type="Proteomes" id="UP000479000"/>
    </source>
</evidence>
<dbReference type="Proteomes" id="UP000479000">
    <property type="component" value="Unassembled WGS sequence"/>
</dbReference>
<accession>A0A6H5GN80</accession>
<dbReference type="AlphaFoldDB" id="A0A6H5GN80"/>
<feature type="region of interest" description="Disordered" evidence="1">
    <location>
        <begin position="91"/>
        <end position="153"/>
    </location>
</feature>
<organism evidence="2 3">
    <name type="scientific">Nesidiocoris tenuis</name>
    <dbReference type="NCBI Taxonomy" id="355587"/>
    <lineage>
        <taxon>Eukaryota</taxon>
        <taxon>Metazoa</taxon>
        <taxon>Ecdysozoa</taxon>
        <taxon>Arthropoda</taxon>
        <taxon>Hexapoda</taxon>
        <taxon>Insecta</taxon>
        <taxon>Pterygota</taxon>
        <taxon>Neoptera</taxon>
        <taxon>Paraneoptera</taxon>
        <taxon>Hemiptera</taxon>
        <taxon>Heteroptera</taxon>
        <taxon>Panheteroptera</taxon>
        <taxon>Cimicomorpha</taxon>
        <taxon>Miridae</taxon>
        <taxon>Dicyphina</taxon>
        <taxon>Nesidiocoris</taxon>
    </lineage>
</organism>
<proteinExistence type="predicted"/>
<keyword evidence="3" id="KW-1185">Reference proteome</keyword>
<sequence>MSAPESIKNFSFEIRSSTNNRRVLLPELPSVASKERAGSFPTCMHKFSEAITARLSLTRPHTVKARVRLRLVPGGALLSGTLLVPGGALLSGTRSDGGPVVPKSAALSQSERRSPKLGPPSDGSNPGHLAVPYESVGTPGHNPPNRDCPAQSGSSGLLKYSHVDLDHQLHLSQSNSPNSIVCVNEAIEITSSWYNDASRRRSADRMRLHALLSRRRVVSVNGSIVIVLKSRIGTELQKKLFLIHIYSESLPEQVSVKDGTKMYDLGTDEPLLLLCLSFHTCASGKAERRFTRQGTTAGHLRQA</sequence>
<evidence type="ECO:0000256" key="1">
    <source>
        <dbReference type="SAM" id="MobiDB-lite"/>
    </source>
</evidence>
<gene>
    <name evidence="2" type="ORF">NTEN_LOCUS9987</name>
</gene>